<dbReference type="PANTHER" id="PTHR12968">
    <property type="entry name" value="B9 DOMAIN-CONTAINING"/>
    <property type="match status" value="1"/>
</dbReference>
<keyword evidence="3" id="KW-0970">Cilium biogenesis/degradation</keyword>
<evidence type="ECO:0000256" key="5">
    <source>
        <dbReference type="ARBA" id="ARBA00023273"/>
    </source>
</evidence>
<evidence type="ECO:0000256" key="1">
    <source>
        <dbReference type="ARBA" id="ARBA00004120"/>
    </source>
</evidence>
<dbReference type="GO" id="GO:0036038">
    <property type="term" value="C:MKS complex"/>
    <property type="evidence" value="ECO:0007669"/>
    <property type="project" value="TreeGrafter"/>
</dbReference>
<evidence type="ECO:0000313" key="7">
    <source>
        <dbReference type="WBParaSite" id="PSAMB.scaffold18467size935.g37599.t1"/>
    </source>
</evidence>
<proteinExistence type="predicted"/>
<keyword evidence="2" id="KW-0963">Cytoplasm</keyword>
<dbReference type="PANTHER" id="PTHR12968:SF4">
    <property type="entry name" value="TECTONIC-LIKE COMPLEX MEMBER MKS1"/>
    <property type="match status" value="1"/>
</dbReference>
<dbReference type="WBParaSite" id="PSAMB.scaffold18467size935.g37599.t1">
    <property type="protein sequence ID" value="PSAMB.scaffold18467size935.g37599.t1"/>
    <property type="gene ID" value="PSAMB.scaffold18467size935.g37599"/>
</dbReference>
<sequence length="139" mass="15878">MIDLPKGWYTSTPEALQGVTQLCYTTEINQQNVAHFAFPIELDLCYKWRMYDQDPGPMPRWPHLLLCVSSFDQWSRHRTEGYGCVALPTLPGQSTVTVHTWRPQHNRTSDLRRFFIGGSPELESIDLACVPNGHTVGVF</sequence>
<evidence type="ECO:0000313" key="6">
    <source>
        <dbReference type="Proteomes" id="UP000887566"/>
    </source>
</evidence>
<accession>A0A914VD51</accession>
<evidence type="ECO:0000256" key="3">
    <source>
        <dbReference type="ARBA" id="ARBA00022794"/>
    </source>
</evidence>
<keyword evidence="6" id="KW-1185">Reference proteome</keyword>
<dbReference type="GO" id="GO:0060271">
    <property type="term" value="P:cilium assembly"/>
    <property type="evidence" value="ECO:0007669"/>
    <property type="project" value="TreeGrafter"/>
</dbReference>
<dbReference type="InterPro" id="IPR010796">
    <property type="entry name" value="C2_B9-type_dom"/>
</dbReference>
<comment type="subcellular location">
    <subcellularLocation>
        <location evidence="1">Cytoplasm</location>
        <location evidence="1">Cytoskeleton</location>
        <location evidence="1">Cilium basal body</location>
    </subcellularLocation>
</comment>
<dbReference type="PROSITE" id="PS51381">
    <property type="entry name" value="C2_B9"/>
    <property type="match status" value="1"/>
</dbReference>
<organism evidence="6 7">
    <name type="scientific">Plectus sambesii</name>
    <dbReference type="NCBI Taxonomy" id="2011161"/>
    <lineage>
        <taxon>Eukaryota</taxon>
        <taxon>Metazoa</taxon>
        <taxon>Ecdysozoa</taxon>
        <taxon>Nematoda</taxon>
        <taxon>Chromadorea</taxon>
        <taxon>Plectida</taxon>
        <taxon>Plectina</taxon>
        <taxon>Plectoidea</taxon>
        <taxon>Plectidae</taxon>
        <taxon>Plectus</taxon>
    </lineage>
</organism>
<dbReference type="Proteomes" id="UP000887566">
    <property type="component" value="Unplaced"/>
</dbReference>
<evidence type="ECO:0000256" key="4">
    <source>
        <dbReference type="ARBA" id="ARBA00023212"/>
    </source>
</evidence>
<dbReference type="Pfam" id="PF07162">
    <property type="entry name" value="B9-C2"/>
    <property type="match status" value="1"/>
</dbReference>
<dbReference type="AlphaFoldDB" id="A0A914VD51"/>
<protein>
    <submittedName>
        <fullName evidence="7">Uncharacterized protein</fullName>
    </submittedName>
</protein>
<name>A0A914VD51_9BILA</name>
<evidence type="ECO:0000256" key="2">
    <source>
        <dbReference type="ARBA" id="ARBA00022490"/>
    </source>
</evidence>
<keyword evidence="5" id="KW-0966">Cell projection</keyword>
<keyword evidence="4" id="KW-0206">Cytoskeleton</keyword>
<reference evidence="7" key="1">
    <citation type="submission" date="2022-11" db="UniProtKB">
        <authorList>
            <consortium name="WormBaseParasite"/>
        </authorList>
    </citation>
    <scope>IDENTIFICATION</scope>
</reference>